<sequence length="59" mass="6765">MIENGIMRSESLRGIVSARIPKDVENAIKEKAESEDRPVAYIVRNTLINHFGQKMHENK</sequence>
<evidence type="ECO:0000313" key="2">
    <source>
        <dbReference type="Proteomes" id="UP000474630"/>
    </source>
</evidence>
<organism evidence="1 2">
    <name type="scientific">Draconibacterium halophilum</name>
    <dbReference type="NCBI Taxonomy" id="2706887"/>
    <lineage>
        <taxon>Bacteria</taxon>
        <taxon>Pseudomonadati</taxon>
        <taxon>Bacteroidota</taxon>
        <taxon>Bacteroidia</taxon>
        <taxon>Marinilabiliales</taxon>
        <taxon>Prolixibacteraceae</taxon>
        <taxon>Draconibacterium</taxon>
    </lineage>
</organism>
<gene>
    <name evidence="1" type="ORF">G0Q07_01230</name>
</gene>
<accession>A0A6C0R7X7</accession>
<evidence type="ECO:0008006" key="3">
    <source>
        <dbReference type="Google" id="ProtNLM"/>
    </source>
</evidence>
<reference evidence="1 2" key="1">
    <citation type="submission" date="2020-02" db="EMBL/GenBank/DDBJ databases">
        <title>Genome sequencing for Draconibacterium sp. strain M1.</title>
        <authorList>
            <person name="Park S.-J."/>
        </authorList>
    </citation>
    <scope>NUCLEOTIDE SEQUENCE [LARGE SCALE GENOMIC DNA]</scope>
    <source>
        <strain evidence="1 2">M1</strain>
    </source>
</reference>
<evidence type="ECO:0000313" key="1">
    <source>
        <dbReference type="EMBL" id="QIA06434.1"/>
    </source>
</evidence>
<proteinExistence type="predicted"/>
<name>A0A6C0R7X7_9BACT</name>
<dbReference type="EMBL" id="CP048409">
    <property type="protein sequence ID" value="QIA06434.1"/>
    <property type="molecule type" value="Genomic_DNA"/>
</dbReference>
<dbReference type="AlphaFoldDB" id="A0A6C0R7X7"/>
<protein>
    <recommendedName>
        <fullName evidence="3">Ribbon-helix-helix protein CopG domain-containing protein</fullName>
    </recommendedName>
</protein>
<dbReference type="KEGG" id="drc:G0Q07_01230"/>
<dbReference type="RefSeq" id="WP_163344367.1">
    <property type="nucleotide sequence ID" value="NZ_CP048409.1"/>
</dbReference>
<dbReference type="Proteomes" id="UP000474630">
    <property type="component" value="Chromosome"/>
</dbReference>
<keyword evidence="2" id="KW-1185">Reference proteome</keyword>